<evidence type="ECO:0000256" key="1">
    <source>
        <dbReference type="SAM" id="Phobius"/>
    </source>
</evidence>
<dbReference type="EMBL" id="MU151099">
    <property type="protein sequence ID" value="KAF9450709.1"/>
    <property type="molecule type" value="Genomic_DNA"/>
</dbReference>
<keyword evidence="1" id="KW-0472">Membrane</keyword>
<dbReference type="Proteomes" id="UP000807342">
    <property type="component" value="Unassembled WGS sequence"/>
</dbReference>
<keyword evidence="1" id="KW-0812">Transmembrane</keyword>
<feature type="transmembrane region" description="Helical" evidence="1">
    <location>
        <begin position="80"/>
        <end position="104"/>
    </location>
</feature>
<keyword evidence="1" id="KW-1133">Transmembrane helix</keyword>
<reference evidence="2" key="1">
    <citation type="submission" date="2020-11" db="EMBL/GenBank/DDBJ databases">
        <authorList>
            <consortium name="DOE Joint Genome Institute"/>
            <person name="Ahrendt S."/>
            <person name="Riley R."/>
            <person name="Andreopoulos W."/>
            <person name="Labutti K."/>
            <person name="Pangilinan J."/>
            <person name="Ruiz-Duenas F.J."/>
            <person name="Barrasa J.M."/>
            <person name="Sanchez-Garcia M."/>
            <person name="Camarero S."/>
            <person name="Miyauchi S."/>
            <person name="Serrano A."/>
            <person name="Linde D."/>
            <person name="Babiker R."/>
            <person name="Drula E."/>
            <person name="Ayuso-Fernandez I."/>
            <person name="Pacheco R."/>
            <person name="Padilla G."/>
            <person name="Ferreira P."/>
            <person name="Barriuso J."/>
            <person name="Kellner H."/>
            <person name="Castanera R."/>
            <person name="Alfaro M."/>
            <person name="Ramirez L."/>
            <person name="Pisabarro A.G."/>
            <person name="Kuo A."/>
            <person name="Tritt A."/>
            <person name="Lipzen A."/>
            <person name="He G."/>
            <person name="Yan M."/>
            <person name="Ng V."/>
            <person name="Cullen D."/>
            <person name="Martin F."/>
            <person name="Rosso M.-N."/>
            <person name="Henrissat B."/>
            <person name="Hibbett D."/>
            <person name="Martinez A.T."/>
            <person name="Grigoriev I.V."/>
        </authorList>
    </citation>
    <scope>NUCLEOTIDE SEQUENCE</scope>
    <source>
        <strain evidence="2">MF-IS2</strain>
    </source>
</reference>
<comment type="caution">
    <text evidence="2">The sequence shown here is derived from an EMBL/GenBank/DDBJ whole genome shotgun (WGS) entry which is preliminary data.</text>
</comment>
<accession>A0A9P5XGU8</accession>
<name>A0A9P5XGU8_9AGAR</name>
<dbReference type="AlphaFoldDB" id="A0A9P5XGU8"/>
<proteinExistence type="predicted"/>
<keyword evidence="3" id="KW-1185">Reference proteome</keyword>
<organism evidence="2 3">
    <name type="scientific">Macrolepiota fuliginosa MF-IS2</name>
    <dbReference type="NCBI Taxonomy" id="1400762"/>
    <lineage>
        <taxon>Eukaryota</taxon>
        <taxon>Fungi</taxon>
        <taxon>Dikarya</taxon>
        <taxon>Basidiomycota</taxon>
        <taxon>Agaricomycotina</taxon>
        <taxon>Agaricomycetes</taxon>
        <taxon>Agaricomycetidae</taxon>
        <taxon>Agaricales</taxon>
        <taxon>Agaricineae</taxon>
        <taxon>Agaricaceae</taxon>
        <taxon>Macrolepiota</taxon>
    </lineage>
</organism>
<sequence length="110" mass="11616">MVLAVSTSTVARQPRAPTFTVTPSSNTAVAQSIVKRLFTTPPTLINHSAITQTSLIIIATESVGHNPAPSVSPGDNKFPFSAIIGLSLGGAMILLLLVITVVSWRRKYSD</sequence>
<gene>
    <name evidence="2" type="ORF">P691DRAFT_809721</name>
</gene>
<protein>
    <submittedName>
        <fullName evidence="2">Uncharacterized protein</fullName>
    </submittedName>
</protein>
<evidence type="ECO:0000313" key="2">
    <source>
        <dbReference type="EMBL" id="KAF9450709.1"/>
    </source>
</evidence>
<evidence type="ECO:0000313" key="3">
    <source>
        <dbReference type="Proteomes" id="UP000807342"/>
    </source>
</evidence>